<evidence type="ECO:0000313" key="5">
    <source>
        <dbReference type="EMBL" id="HDX30771.1"/>
    </source>
</evidence>
<evidence type="ECO:0000259" key="4">
    <source>
        <dbReference type="PROSITE" id="PS51820"/>
    </source>
</evidence>
<feature type="transmembrane region" description="Helical" evidence="3">
    <location>
        <begin position="71"/>
        <end position="90"/>
    </location>
</feature>
<dbReference type="InterPro" id="IPR050952">
    <property type="entry name" value="TRIM-NHL_E3_ligases"/>
</dbReference>
<feature type="transmembrane region" description="Helical" evidence="3">
    <location>
        <begin position="102"/>
        <end position="124"/>
    </location>
</feature>
<dbReference type="PROSITE" id="PS51820">
    <property type="entry name" value="PA14"/>
    <property type="match status" value="1"/>
</dbReference>
<sequence>MRRLSLQLLAILLAWSAVNLVASADAFLPYLLRDAGILALLAAALFAWWSNGWHPTPIFRRVTTLSSLGRVLWLTGLVCLVAGGIGLSVMPDGILRLTATLLWMMGAGLAIIGVWWPGASYAYAPPSYRWEQDARGRFLRVTPEGRKLPPTFDLQAGGWRGVLLVLLVGVTLRFWDVGSLPSGCIDRECVDALRLVEGQALTASTPGALNLYERLAQYLLQFTGDGLISLRLAAAVFGAGSLLAFAGVARRLAPPLVAAPALLLLALNPWHLHAARISDAWLVPMCLATVALWLTLQALAHADVRWWTLAGLALGLFWVEAGVLRLAVLLWSIAVLGLALLPDGAENRGRLSVAAVVSAVAGLVGVAAPAWLHGGGGEMFTAASSDFWSQIEALSGASLRPDAAPGSISGDGLLPPLVVAFIIVGAGACVRHARRPVALAIGVGAVLFTAALARVDFAATPLRSLLLPALPFWLAFSVVALERMVDALVMAWGRVIRPVRLTTATATLLALFLSIAVVRMGGELIAMQHGSTASTPIEIARYIAGRIAEGDAQTTFVVPASVLQHPSLRLLVGDAVNAGRVQMLDFGTTLPYAALPPGDVVYLVPAGQNQVFEQVLLAYPAAEVVDSALENAWSPSAQRWSFILATVSQEAVLKSQALHLRLDRGEPLETGEADLEAFVATTAFDWQAHPPAPPPFTARLAASLSLAQAGTVEFAMEVGGSAAASMRIDDQLVLDTQLGVSQRSIPLAQGVHTLEIDYRSGDLPGDLALFWRPPGVQERSPLPTSVLHAPTLPEAGLLGEYWSSEYWSDDPGGMMLTQRLDRILGFDFGLQPPYNVLWQGKLGIARAGEYLLAALANGPYQIWIDDRLVVDGLRANATNDATNVENAYNEGLIYLERGWHDLSIRYRPSGASPEFRLLWQPPGANPGELTSAYLAPVTGERTLADQPPTAPPLLDPQLGDDAFALLRLVSALQPGVRIPPQNLEPLPLEVLWSAGAGCGSGENQLNTPNGLAFAPNGQLYVADTGNRRIQVLDLDGGFHSFLTDAALEEPVDVAFAPDGALLVLDAVASPIFRLNADGALTPLPVQTSFYRPRGFDVAADGTIAVADTGGGRVVVMSEEGSLLAQYGGPDTLLARGQPVDALRTPRGLWAIAAEDGRLWNVELDAGLTAIQPTATMNGPKMAPWPNGGFLITDPARRTFTAFAATGQPLQQFHYVDQLLWPSGIAVFQAGEQLFLAASDARACTVTLYRYR</sequence>
<keyword evidence="3" id="KW-0812">Transmembrane</keyword>
<feature type="transmembrane region" description="Helical" evidence="3">
    <location>
        <begin position="437"/>
        <end position="455"/>
    </location>
</feature>
<dbReference type="Gene3D" id="3.90.182.10">
    <property type="entry name" value="Toxin - Anthrax Protective Antigen,domain 1"/>
    <property type="match status" value="1"/>
</dbReference>
<feature type="transmembrane region" description="Helical" evidence="3">
    <location>
        <begin position="282"/>
        <end position="302"/>
    </location>
</feature>
<protein>
    <recommendedName>
        <fullName evidence="4">PA14 domain-containing protein</fullName>
    </recommendedName>
</protein>
<comment type="caution">
    <text evidence="5">The sequence shown here is derived from an EMBL/GenBank/DDBJ whole genome shotgun (WGS) entry which is preliminary data.</text>
</comment>
<keyword evidence="1" id="KW-0677">Repeat</keyword>
<name>A0A7C1FSY1_9CHLR</name>
<feature type="repeat" description="NHL" evidence="2">
    <location>
        <begin position="998"/>
        <end position="1035"/>
    </location>
</feature>
<dbReference type="SUPFAM" id="SSF56988">
    <property type="entry name" value="Anthrax protective antigen"/>
    <property type="match status" value="1"/>
</dbReference>
<evidence type="ECO:0000256" key="3">
    <source>
        <dbReference type="SAM" id="Phobius"/>
    </source>
</evidence>
<feature type="transmembrane region" description="Helical" evidence="3">
    <location>
        <begin position="228"/>
        <end position="246"/>
    </location>
</feature>
<dbReference type="CDD" id="cd05819">
    <property type="entry name" value="NHL"/>
    <property type="match status" value="1"/>
</dbReference>
<feature type="transmembrane region" description="Helical" evidence="3">
    <location>
        <begin position="33"/>
        <end position="50"/>
    </location>
</feature>
<dbReference type="GO" id="GO:0008270">
    <property type="term" value="F:zinc ion binding"/>
    <property type="evidence" value="ECO:0007669"/>
    <property type="project" value="UniProtKB-KW"/>
</dbReference>
<dbReference type="AlphaFoldDB" id="A0A7C1FSY1"/>
<feature type="domain" description="PA14" evidence="4">
    <location>
        <begin position="792"/>
        <end position="934"/>
    </location>
</feature>
<dbReference type="PROSITE" id="PS51125">
    <property type="entry name" value="NHL"/>
    <property type="match status" value="1"/>
</dbReference>
<dbReference type="PANTHER" id="PTHR24104:SF25">
    <property type="entry name" value="PROTEIN LIN-41"/>
    <property type="match status" value="1"/>
</dbReference>
<dbReference type="Pfam" id="PF01436">
    <property type="entry name" value="NHL"/>
    <property type="match status" value="1"/>
</dbReference>
<evidence type="ECO:0000256" key="2">
    <source>
        <dbReference type="PROSITE-ProRule" id="PRU00504"/>
    </source>
</evidence>
<dbReference type="InterPro" id="IPR011042">
    <property type="entry name" value="6-blade_b-propeller_TolB-like"/>
</dbReference>
<proteinExistence type="predicted"/>
<feature type="transmembrane region" description="Helical" evidence="3">
    <location>
        <begin position="461"/>
        <end position="481"/>
    </location>
</feature>
<feature type="transmembrane region" description="Helical" evidence="3">
    <location>
        <begin position="353"/>
        <end position="372"/>
    </location>
</feature>
<dbReference type="PANTHER" id="PTHR24104">
    <property type="entry name" value="E3 UBIQUITIN-PROTEIN LIGASE NHLRC1-RELATED"/>
    <property type="match status" value="1"/>
</dbReference>
<keyword evidence="3" id="KW-0472">Membrane</keyword>
<evidence type="ECO:0000256" key="1">
    <source>
        <dbReference type="ARBA" id="ARBA00022737"/>
    </source>
</evidence>
<keyword evidence="3" id="KW-1133">Transmembrane helix</keyword>
<reference evidence="5" key="1">
    <citation type="journal article" date="2020" name="mSystems">
        <title>Genome- and Community-Level Interaction Insights into Carbon Utilization and Element Cycling Functions of Hydrothermarchaeota in Hydrothermal Sediment.</title>
        <authorList>
            <person name="Zhou Z."/>
            <person name="Liu Y."/>
            <person name="Xu W."/>
            <person name="Pan J."/>
            <person name="Luo Z.H."/>
            <person name="Li M."/>
        </authorList>
    </citation>
    <scope>NUCLEOTIDE SEQUENCE [LARGE SCALE GENOMIC DNA]</scope>
    <source>
        <strain evidence="5">SpSt-289</strain>
    </source>
</reference>
<dbReference type="EMBL" id="DSMG01000053">
    <property type="protein sequence ID" value="HDX30771.1"/>
    <property type="molecule type" value="Genomic_DNA"/>
</dbReference>
<organism evidence="5">
    <name type="scientific">Caldilinea aerophila</name>
    <dbReference type="NCBI Taxonomy" id="133453"/>
    <lineage>
        <taxon>Bacteria</taxon>
        <taxon>Bacillati</taxon>
        <taxon>Chloroflexota</taxon>
        <taxon>Caldilineae</taxon>
        <taxon>Caldilineales</taxon>
        <taxon>Caldilineaceae</taxon>
        <taxon>Caldilinea</taxon>
    </lineage>
</organism>
<dbReference type="Gene3D" id="2.120.10.30">
    <property type="entry name" value="TolB, C-terminal domain"/>
    <property type="match status" value="1"/>
</dbReference>
<feature type="transmembrane region" description="Helical" evidence="3">
    <location>
        <begin position="322"/>
        <end position="341"/>
    </location>
</feature>
<feature type="transmembrane region" description="Helical" evidence="3">
    <location>
        <begin position="413"/>
        <end position="430"/>
    </location>
</feature>
<gene>
    <name evidence="5" type="ORF">ENQ20_04680</name>
</gene>
<feature type="transmembrane region" description="Helical" evidence="3">
    <location>
        <begin position="501"/>
        <end position="522"/>
    </location>
</feature>
<dbReference type="InterPro" id="IPR001258">
    <property type="entry name" value="NHL_repeat"/>
</dbReference>
<dbReference type="InterPro" id="IPR037524">
    <property type="entry name" value="PA14/GLEYA"/>
</dbReference>
<accession>A0A7C1FSY1</accession>
<dbReference type="SUPFAM" id="SSF101898">
    <property type="entry name" value="NHL repeat"/>
    <property type="match status" value="1"/>
</dbReference>